<feature type="region of interest" description="Disordered" evidence="1">
    <location>
        <begin position="28"/>
        <end position="108"/>
    </location>
</feature>
<dbReference type="EMBL" id="CAVP010058607">
    <property type="protein sequence ID" value="CDL94935.1"/>
    <property type="molecule type" value="Genomic_DNA"/>
</dbReference>
<gene>
    <name evidence="3" type="ORF">HCOI_00296300</name>
</gene>
<feature type="compositionally biased region" description="Polar residues" evidence="1">
    <location>
        <begin position="85"/>
        <end position="95"/>
    </location>
</feature>
<organism evidence="3">
    <name type="scientific">Haemonchus contortus</name>
    <name type="common">Barber pole worm</name>
    <dbReference type="NCBI Taxonomy" id="6289"/>
    <lineage>
        <taxon>Eukaryota</taxon>
        <taxon>Metazoa</taxon>
        <taxon>Ecdysozoa</taxon>
        <taxon>Nematoda</taxon>
        <taxon>Chromadorea</taxon>
        <taxon>Rhabditida</taxon>
        <taxon>Rhabditina</taxon>
        <taxon>Rhabditomorpha</taxon>
        <taxon>Strongyloidea</taxon>
        <taxon>Trichostrongylidae</taxon>
        <taxon>Haemonchus</taxon>
    </lineage>
</organism>
<keyword evidence="2" id="KW-0732">Signal</keyword>
<feature type="signal peptide" evidence="2">
    <location>
        <begin position="1"/>
        <end position="15"/>
    </location>
</feature>
<accession>W6NDG7</accession>
<reference evidence="3" key="1">
    <citation type="submission" date="2013-03" db="EMBL/GenBank/DDBJ databases">
        <authorList>
            <person name="Aslett M."/>
        </authorList>
    </citation>
    <scope>NUCLEOTIDE SEQUENCE [LARGE SCALE GENOMIC DNA]</scope>
    <source>
        <strain evidence="3">ISE/inbred ISE</strain>
    </source>
</reference>
<feature type="compositionally biased region" description="Acidic residues" evidence="1">
    <location>
        <begin position="73"/>
        <end position="83"/>
    </location>
</feature>
<feature type="compositionally biased region" description="Acidic residues" evidence="1">
    <location>
        <begin position="43"/>
        <end position="57"/>
    </location>
</feature>
<comment type="caution">
    <text evidence="3">The sequence shown here is derived from an EMBL/GenBank/DDBJ whole genome shotgun (WGS) entry which is preliminary data.</text>
</comment>
<name>W6NDG7_HAECO</name>
<proteinExistence type="predicted"/>
<evidence type="ECO:0000313" key="3">
    <source>
        <dbReference type="EMBL" id="CDL94935.1"/>
    </source>
</evidence>
<evidence type="ECO:0000256" key="1">
    <source>
        <dbReference type="SAM" id="MobiDB-lite"/>
    </source>
</evidence>
<dbReference type="AlphaFoldDB" id="W6NDG7"/>
<evidence type="ECO:0000256" key="2">
    <source>
        <dbReference type="SAM" id="SignalP"/>
    </source>
</evidence>
<protein>
    <submittedName>
        <fullName evidence="3">Uncharacterized protein</fullName>
    </submittedName>
</protein>
<sequence length="108" mass="11734">MAFLFVLLLAPTVCGKSLDLTKVNVDDLSPDAQKPVFPGTPSDEADDEYFDEEDSDTIEEKDGDLSNEMTDNSSDETNDEPSDEATPSESLSDTEAINEAPKCVDKPK</sequence>
<feature type="chain" id="PRO_5012565290" evidence="2">
    <location>
        <begin position="16"/>
        <end position="108"/>
    </location>
</feature>
<reference evidence="3" key="2">
    <citation type="submission" date="2013-05" db="EMBL/GenBank/DDBJ databases">
        <title>The genome and transcriptome of Haemonchus contortus: a key model parasite for drug and vaccine discovery.</title>
        <authorList>
            <person name="Laing R."/>
            <person name="Kikuchi T."/>
            <person name="Martinelli A."/>
            <person name="Tsai I.J."/>
            <person name="Beech R.N."/>
            <person name="Redman E."/>
            <person name="Holroyd N."/>
            <person name="Bartley D.J."/>
            <person name="Beasley H."/>
            <person name="Britton C."/>
            <person name="Curran D."/>
            <person name="Devaney E."/>
            <person name="Gilabert A."/>
            <person name="Jackson F."/>
            <person name="Hunt M."/>
            <person name="Johnston S."/>
            <person name="Kryukov I."/>
            <person name="Li K."/>
            <person name="Morrison A.A."/>
            <person name="Reid A.J."/>
            <person name="Sargison N."/>
            <person name="Saunders G."/>
            <person name="Wasmuth J.D."/>
            <person name="Wolstenholme A."/>
            <person name="Berriman M."/>
            <person name="Gilleard J.S."/>
            <person name="Cotton J.A."/>
        </authorList>
    </citation>
    <scope>NUCLEOTIDE SEQUENCE [LARGE SCALE GENOMIC DNA]</scope>
    <source>
        <strain evidence="3">ISE/inbred ISE</strain>
    </source>
</reference>